<dbReference type="Proteomes" id="UP000663211">
    <property type="component" value="Chromosome"/>
</dbReference>
<evidence type="ECO:0000313" key="3">
    <source>
        <dbReference type="EMBL" id="QST72838.1"/>
    </source>
</evidence>
<dbReference type="GO" id="GO:0009289">
    <property type="term" value="C:pilus"/>
    <property type="evidence" value="ECO:0007669"/>
    <property type="project" value="InterPro"/>
</dbReference>
<dbReference type="EMBL" id="CP070296">
    <property type="protein sequence ID" value="QST72838.1"/>
    <property type="molecule type" value="Genomic_DNA"/>
</dbReference>
<dbReference type="InterPro" id="IPR008966">
    <property type="entry name" value="Adhesion_dom_sf"/>
</dbReference>
<reference evidence="4" key="2">
    <citation type="submission" date="2023-02" db="EMBL/GenBank/DDBJ databases">
        <title>Escherichia albertii as a potential enteropathogen in the light of epidemiological and genomic studies.</title>
        <authorList>
            <person name="Leszczynska K."/>
            <person name="Swiecicka I."/>
            <person name="Daniluk T."/>
            <person name="Lebensztejn D."/>
            <person name="Chmielewska S."/>
            <person name="Leszczynska D."/>
            <person name="Gawor J."/>
            <person name="Kliber M."/>
        </authorList>
    </citation>
    <scope>NUCLEOTIDE SEQUENCE</scope>
    <source>
        <strain evidence="4">BIA_7</strain>
    </source>
</reference>
<dbReference type="PANTHER" id="PTHR33420:SF33">
    <property type="entry name" value="MINOR FIMBRIAL SUBUNIT"/>
    <property type="match status" value="1"/>
</dbReference>
<dbReference type="InterPro" id="IPR050263">
    <property type="entry name" value="Bact_Fimbrial_Adh_Pro"/>
</dbReference>
<feature type="signal peptide" evidence="1">
    <location>
        <begin position="1"/>
        <end position="21"/>
    </location>
</feature>
<evidence type="ECO:0000313" key="5">
    <source>
        <dbReference type="Proteomes" id="UP000663211"/>
    </source>
</evidence>
<gene>
    <name evidence="3" type="ORF">JRC44_18835</name>
    <name evidence="4" type="ORF">PS049_01345</name>
</gene>
<evidence type="ECO:0000313" key="4">
    <source>
        <dbReference type="EMBL" id="WDB29649.1"/>
    </source>
</evidence>
<dbReference type="GeneID" id="89519522"/>
<proteinExistence type="predicted"/>
<dbReference type="AlphaFoldDB" id="A0A7U8VRV1"/>
<dbReference type="RefSeq" id="WP_025237633.1">
    <property type="nucleotide sequence ID" value="NZ_AP014857.1"/>
</dbReference>
<feature type="domain" description="Fimbrial-type adhesion" evidence="2">
    <location>
        <begin position="28"/>
        <end position="182"/>
    </location>
</feature>
<protein>
    <submittedName>
        <fullName evidence="4">Fimbrial protein</fullName>
    </submittedName>
</protein>
<accession>A0A7U8VRV1</accession>
<sequence length="183" mass="19248">MKRIIITSALIGLVFPMVSTATNLDVDFTATVLATTCTIAIEQDGGPVVTNGGNDEYSLIIPDVGLDKVVTGAPSAEANFKLVATGCSNELSKIYTRLTGTTISGKLIVNEANAGAAGIGMGIKRRGTADSTFFSPNNTDRFEWSNDEKSHGVPLTVALRETTVGSGRTGTFQAKATFNFTYE</sequence>
<organism evidence="4 6">
    <name type="scientific">Escherichia albertii</name>
    <dbReference type="NCBI Taxonomy" id="208962"/>
    <lineage>
        <taxon>Bacteria</taxon>
        <taxon>Pseudomonadati</taxon>
        <taxon>Pseudomonadota</taxon>
        <taxon>Gammaproteobacteria</taxon>
        <taxon>Enterobacterales</taxon>
        <taxon>Enterobacteriaceae</taxon>
        <taxon>Escherichia</taxon>
    </lineage>
</organism>
<dbReference type="Pfam" id="PF00419">
    <property type="entry name" value="Fimbrial"/>
    <property type="match status" value="1"/>
</dbReference>
<dbReference type="InterPro" id="IPR036937">
    <property type="entry name" value="Adhesion_dom_fimbrial_sf"/>
</dbReference>
<dbReference type="PANTHER" id="PTHR33420">
    <property type="entry name" value="FIMBRIAL SUBUNIT ELFA-RELATED"/>
    <property type="match status" value="1"/>
</dbReference>
<dbReference type="EMBL" id="CP117562">
    <property type="protein sequence ID" value="WDB29649.1"/>
    <property type="molecule type" value="Genomic_DNA"/>
</dbReference>
<keyword evidence="1" id="KW-0732">Signal</keyword>
<dbReference type="GO" id="GO:0043709">
    <property type="term" value="P:cell adhesion involved in single-species biofilm formation"/>
    <property type="evidence" value="ECO:0007669"/>
    <property type="project" value="TreeGrafter"/>
</dbReference>
<dbReference type="InterPro" id="IPR000259">
    <property type="entry name" value="Adhesion_dom_fimbrial"/>
</dbReference>
<evidence type="ECO:0000313" key="6">
    <source>
        <dbReference type="Proteomes" id="UP001219219"/>
    </source>
</evidence>
<reference evidence="3 5" key="1">
    <citation type="submission" date="2021-03" db="EMBL/GenBank/DDBJ databases">
        <title>Comparative genomics of Chinese and international isolates of Escherichia albertii: population structure and evolution of virulence and antimicrobial resistance.</title>
        <authorList>
            <person name="Wang H."/>
            <person name="Xiong Y."/>
            <person name="Luo L."/>
        </authorList>
    </citation>
    <scope>NUCLEOTIDE SEQUENCE [LARGE SCALE GENOMIC DNA]</scope>
    <source>
        <strain evidence="3 5">Sample 165</strain>
    </source>
</reference>
<name>A0A7U8VRV1_ESCAL</name>
<feature type="chain" id="PRO_5044440680" evidence="1">
    <location>
        <begin position="22"/>
        <end position="183"/>
    </location>
</feature>
<dbReference type="SUPFAM" id="SSF49401">
    <property type="entry name" value="Bacterial adhesins"/>
    <property type="match status" value="1"/>
</dbReference>
<evidence type="ECO:0000256" key="1">
    <source>
        <dbReference type="SAM" id="SignalP"/>
    </source>
</evidence>
<evidence type="ECO:0000259" key="2">
    <source>
        <dbReference type="Pfam" id="PF00419"/>
    </source>
</evidence>
<dbReference type="Gene3D" id="2.60.40.1090">
    <property type="entry name" value="Fimbrial-type adhesion domain"/>
    <property type="match status" value="1"/>
</dbReference>
<dbReference type="Proteomes" id="UP001219219">
    <property type="component" value="Chromosome"/>
</dbReference>